<dbReference type="STRING" id="1860102.ACCAA_200071"/>
<evidence type="ECO:0000256" key="1">
    <source>
        <dbReference type="PROSITE-ProRule" id="PRU00169"/>
    </source>
</evidence>
<dbReference type="RefSeq" id="WP_186406473.1">
    <property type="nucleotide sequence ID" value="NZ_FLQX01000095.1"/>
</dbReference>
<dbReference type="Gene3D" id="1.10.3210.10">
    <property type="entry name" value="Hypothetical protein af1432"/>
    <property type="match status" value="1"/>
</dbReference>
<feature type="domain" description="HD-GYP" evidence="3">
    <location>
        <begin position="146"/>
        <end position="357"/>
    </location>
</feature>
<dbReference type="Pfam" id="PF00072">
    <property type="entry name" value="Response_reg"/>
    <property type="match status" value="1"/>
</dbReference>
<dbReference type="SMART" id="SM00448">
    <property type="entry name" value="REC"/>
    <property type="match status" value="1"/>
</dbReference>
<dbReference type="SMART" id="SM00471">
    <property type="entry name" value="HDc"/>
    <property type="match status" value="1"/>
</dbReference>
<reference evidence="4 5" key="1">
    <citation type="submission" date="2016-06" db="EMBL/GenBank/DDBJ databases">
        <authorList>
            <person name="Kjaerup R.B."/>
            <person name="Dalgaard T.S."/>
            <person name="Juul-Madsen H.R."/>
        </authorList>
    </citation>
    <scope>NUCLEOTIDE SEQUENCE [LARGE SCALE GENOMIC DNA]</scope>
    <source>
        <strain evidence="4">3</strain>
    </source>
</reference>
<protein>
    <submittedName>
        <fullName evidence="4">Response regulator containing a CheY-like receiver domain and an HD-GYP domain</fullName>
    </submittedName>
</protein>
<name>A0A1A8XMY5_9PROT</name>
<evidence type="ECO:0000313" key="4">
    <source>
        <dbReference type="EMBL" id="SBT05308.1"/>
    </source>
</evidence>
<dbReference type="PANTHER" id="PTHR45228:SF5">
    <property type="entry name" value="CYCLIC DI-GMP PHOSPHODIESTERASE VC_1348-RELATED"/>
    <property type="match status" value="1"/>
</dbReference>
<dbReference type="Proteomes" id="UP000199169">
    <property type="component" value="Unassembled WGS sequence"/>
</dbReference>
<dbReference type="InterPro" id="IPR001789">
    <property type="entry name" value="Sig_transdc_resp-reg_receiver"/>
</dbReference>
<dbReference type="SUPFAM" id="SSF109604">
    <property type="entry name" value="HD-domain/PDEase-like"/>
    <property type="match status" value="1"/>
</dbReference>
<dbReference type="PROSITE" id="PS51832">
    <property type="entry name" value="HD_GYP"/>
    <property type="match status" value="1"/>
</dbReference>
<proteinExistence type="predicted"/>
<dbReference type="AlphaFoldDB" id="A0A1A8XMY5"/>
<dbReference type="CDD" id="cd00077">
    <property type="entry name" value="HDc"/>
    <property type="match status" value="1"/>
</dbReference>
<dbReference type="InterPro" id="IPR003607">
    <property type="entry name" value="HD/PDEase_dom"/>
</dbReference>
<dbReference type="PROSITE" id="PS50110">
    <property type="entry name" value="RESPONSE_REGULATORY"/>
    <property type="match status" value="1"/>
</dbReference>
<keyword evidence="5" id="KW-1185">Reference proteome</keyword>
<accession>A0A1A8XMY5</accession>
<dbReference type="GO" id="GO:0008081">
    <property type="term" value="F:phosphoric diester hydrolase activity"/>
    <property type="evidence" value="ECO:0007669"/>
    <property type="project" value="UniProtKB-ARBA"/>
</dbReference>
<feature type="modified residue" description="4-aspartylphosphate" evidence="1">
    <location>
        <position position="52"/>
    </location>
</feature>
<organism evidence="4 5">
    <name type="scientific">Candidatus Accumulibacter aalborgensis</name>
    <dbReference type="NCBI Taxonomy" id="1860102"/>
    <lineage>
        <taxon>Bacteria</taxon>
        <taxon>Pseudomonadati</taxon>
        <taxon>Pseudomonadota</taxon>
        <taxon>Betaproteobacteria</taxon>
        <taxon>Candidatus Accumulibacter</taxon>
    </lineage>
</organism>
<evidence type="ECO:0000259" key="2">
    <source>
        <dbReference type="PROSITE" id="PS50110"/>
    </source>
</evidence>
<dbReference type="GO" id="GO:0000160">
    <property type="term" value="P:phosphorelay signal transduction system"/>
    <property type="evidence" value="ECO:0007669"/>
    <property type="project" value="InterPro"/>
</dbReference>
<gene>
    <name evidence="4" type="ORF">ACCAA_200071</name>
</gene>
<dbReference type="InterPro" id="IPR037522">
    <property type="entry name" value="HD_GYP_dom"/>
</dbReference>
<evidence type="ECO:0000259" key="3">
    <source>
        <dbReference type="PROSITE" id="PS51832"/>
    </source>
</evidence>
<keyword evidence="1" id="KW-0597">Phosphoprotein</keyword>
<feature type="domain" description="Response regulatory" evidence="2">
    <location>
        <begin position="3"/>
        <end position="119"/>
    </location>
</feature>
<evidence type="ECO:0000313" key="5">
    <source>
        <dbReference type="Proteomes" id="UP000199169"/>
    </source>
</evidence>
<dbReference type="InterPro" id="IPR011006">
    <property type="entry name" value="CheY-like_superfamily"/>
</dbReference>
<dbReference type="Pfam" id="PF13487">
    <property type="entry name" value="HD_5"/>
    <property type="match status" value="1"/>
</dbReference>
<dbReference type="SUPFAM" id="SSF52172">
    <property type="entry name" value="CheY-like"/>
    <property type="match status" value="1"/>
</dbReference>
<dbReference type="Gene3D" id="3.40.50.2300">
    <property type="match status" value="1"/>
</dbReference>
<dbReference type="EMBL" id="FLQX01000095">
    <property type="protein sequence ID" value="SBT05308.1"/>
    <property type="molecule type" value="Genomic_DNA"/>
</dbReference>
<dbReference type="PANTHER" id="PTHR45228">
    <property type="entry name" value="CYCLIC DI-GMP PHOSPHODIESTERASE TM_0186-RELATED"/>
    <property type="match status" value="1"/>
</dbReference>
<sequence length="362" mass="40117">MKTILLIDDDPATLEVINECLRPHFRTRIATRGGRGLELARMAPAPDLVLLDLELPDMNGYQVCSALKNDATTADMPVIFLSSHSDIADITRGLELGAVDYVPKPVAPPILLARVRTHLRLREAQIHLADRNLHLESLVSERTRALERNQEVTIVALGAVAETRDNETGNHIHRTRAYVELLVENLLQQPAQRRRLAPEEWALIWKCAPLHDIGKVGIPDQILLKPGPLDASEFAIMKQHTTLGRDALRAAELRVDTHDPFLRIAAEIVYSHHERWDGSGYPQGLCGEAIPLPARLMAIADVYDALISKRVYKAALPHGQAVDIIRQGCGAHFDPLVVDCFLICAEKFSEIAARHPDTRAAG</sequence>
<dbReference type="InterPro" id="IPR052020">
    <property type="entry name" value="Cyclic_di-GMP/3'3'-cGAMP_PDE"/>
</dbReference>